<dbReference type="InterPro" id="IPR013534">
    <property type="entry name" value="Starch_synth_cat_dom"/>
</dbReference>
<dbReference type="Pfam" id="PF08323">
    <property type="entry name" value="Glyco_transf_5"/>
    <property type="match status" value="1"/>
</dbReference>
<dbReference type="AlphaFoldDB" id="A0A3B0YBP8"/>
<feature type="domain" description="Starch synthase catalytic" evidence="3">
    <location>
        <begin position="3"/>
        <end position="46"/>
    </location>
</feature>
<name>A0A3B0YBP8_9ZZZZ</name>
<evidence type="ECO:0000256" key="1">
    <source>
        <dbReference type="ARBA" id="ARBA00022676"/>
    </source>
</evidence>
<gene>
    <name evidence="4" type="ORF">MNBD_GAMMA14-303</name>
</gene>
<evidence type="ECO:0000259" key="3">
    <source>
        <dbReference type="Pfam" id="PF08323"/>
    </source>
</evidence>
<dbReference type="Gene3D" id="3.40.50.2000">
    <property type="entry name" value="Glycogen Phosphorylase B"/>
    <property type="match status" value="1"/>
</dbReference>
<protein>
    <submittedName>
        <fullName evidence="4">Glycogen synthase, ADP-glucose transglucosylase</fullName>
        <ecNumber evidence="4">2.4.1.21</ecNumber>
    </submittedName>
</protein>
<sequence>MDILFASSEAHPLIKTGGLADVSGSLPRAIRNSKQEIRLILPAYPAAVK</sequence>
<organism evidence="4">
    <name type="scientific">hydrothermal vent metagenome</name>
    <dbReference type="NCBI Taxonomy" id="652676"/>
    <lineage>
        <taxon>unclassified sequences</taxon>
        <taxon>metagenomes</taxon>
        <taxon>ecological metagenomes</taxon>
    </lineage>
</organism>
<evidence type="ECO:0000256" key="2">
    <source>
        <dbReference type="ARBA" id="ARBA00022679"/>
    </source>
</evidence>
<reference evidence="4" key="1">
    <citation type="submission" date="2018-06" db="EMBL/GenBank/DDBJ databases">
        <authorList>
            <person name="Zhirakovskaya E."/>
        </authorList>
    </citation>
    <scope>NUCLEOTIDE SEQUENCE</scope>
</reference>
<accession>A0A3B0YBP8</accession>
<feature type="non-terminal residue" evidence="4">
    <location>
        <position position="49"/>
    </location>
</feature>
<evidence type="ECO:0000313" key="4">
    <source>
        <dbReference type="EMBL" id="VAW78288.1"/>
    </source>
</evidence>
<keyword evidence="2 4" id="KW-0808">Transferase</keyword>
<dbReference type="SUPFAM" id="SSF53756">
    <property type="entry name" value="UDP-Glycosyltransferase/glycogen phosphorylase"/>
    <property type="match status" value="1"/>
</dbReference>
<proteinExistence type="predicted"/>
<dbReference type="EC" id="2.4.1.21" evidence="4"/>
<dbReference type="EMBL" id="UOFM01000254">
    <property type="protein sequence ID" value="VAW78288.1"/>
    <property type="molecule type" value="Genomic_DNA"/>
</dbReference>
<keyword evidence="1 4" id="KW-0328">Glycosyltransferase</keyword>
<dbReference type="GO" id="GO:0009011">
    <property type="term" value="F:alpha-1,4-glucan glucosyltransferase (ADP-glucose donor) activity"/>
    <property type="evidence" value="ECO:0007669"/>
    <property type="project" value="UniProtKB-EC"/>
</dbReference>